<name>A0A0G0JIF3_9BACT</name>
<sequence length="43" mass="4893">MANILFITSPERFRDEELFVTKEELEKAGHKITIASTIKSIGK</sequence>
<evidence type="ECO:0000313" key="1">
    <source>
        <dbReference type="EMBL" id="KKQ36579.1"/>
    </source>
</evidence>
<gene>
    <name evidence="1" type="ORF">US54_C0063G0012</name>
</gene>
<evidence type="ECO:0000313" key="2">
    <source>
        <dbReference type="Proteomes" id="UP000034471"/>
    </source>
</evidence>
<dbReference type="EMBL" id="LBTJ01000063">
    <property type="protein sequence ID" value="KKQ36579.1"/>
    <property type="molecule type" value="Genomic_DNA"/>
</dbReference>
<reference evidence="1 2" key="1">
    <citation type="journal article" date="2015" name="Nature">
        <title>rRNA introns, odd ribosomes, and small enigmatic genomes across a large radiation of phyla.</title>
        <authorList>
            <person name="Brown C.T."/>
            <person name="Hug L.A."/>
            <person name="Thomas B.C."/>
            <person name="Sharon I."/>
            <person name="Castelle C.J."/>
            <person name="Singh A."/>
            <person name="Wilkins M.J."/>
            <person name="Williams K.H."/>
            <person name="Banfield J.F."/>
        </authorList>
    </citation>
    <scope>NUCLEOTIDE SEQUENCE [LARGE SCALE GENOMIC DNA]</scope>
</reference>
<protein>
    <submittedName>
        <fullName evidence="1">Uncharacterized protein</fullName>
    </submittedName>
</protein>
<comment type="caution">
    <text evidence="1">The sequence shown here is derived from an EMBL/GenBank/DDBJ whole genome shotgun (WGS) entry which is preliminary data.</text>
</comment>
<dbReference type="Proteomes" id="UP000034471">
    <property type="component" value="Unassembled WGS sequence"/>
</dbReference>
<accession>A0A0G0JIF3</accession>
<dbReference type="AlphaFoldDB" id="A0A0G0JIF3"/>
<organism evidence="1 2">
    <name type="scientific">Candidatus Roizmanbacteria bacterium GW2011_GWA2_37_7</name>
    <dbReference type="NCBI Taxonomy" id="1618481"/>
    <lineage>
        <taxon>Bacteria</taxon>
        <taxon>Candidatus Roizmaniibacteriota</taxon>
    </lineage>
</organism>
<proteinExistence type="predicted"/>